<dbReference type="InterPro" id="IPR023827">
    <property type="entry name" value="Peptidase_S8_Asp-AS"/>
</dbReference>
<evidence type="ECO:0000256" key="2">
    <source>
        <dbReference type="ARBA" id="ARBA00022729"/>
    </source>
</evidence>
<dbReference type="InterPro" id="IPR045051">
    <property type="entry name" value="SBT"/>
</dbReference>
<evidence type="ECO:0000256" key="1">
    <source>
        <dbReference type="ARBA" id="ARBA00022670"/>
    </source>
</evidence>
<keyword evidence="3 6" id="KW-0378">Hydrolase</keyword>
<evidence type="ECO:0000259" key="10">
    <source>
        <dbReference type="Pfam" id="PF02225"/>
    </source>
</evidence>
<evidence type="ECO:0000256" key="4">
    <source>
        <dbReference type="ARBA" id="ARBA00022825"/>
    </source>
</evidence>
<dbReference type="InterPro" id="IPR022398">
    <property type="entry name" value="Peptidase_S8_His-AS"/>
</dbReference>
<dbReference type="CDD" id="cd02120">
    <property type="entry name" value="PA_subtilisin_like"/>
    <property type="match status" value="1"/>
</dbReference>
<evidence type="ECO:0000256" key="5">
    <source>
        <dbReference type="ARBA" id="ARBA00023180"/>
    </source>
</evidence>
<keyword evidence="12" id="KW-1185">Reference proteome</keyword>
<reference evidence="12" key="1">
    <citation type="journal article" date="2019" name="Int. J. Syst. Evol. Microbiol.">
        <title>The Global Catalogue of Microorganisms (GCM) 10K type strain sequencing project: providing services to taxonomists for standard genome sequencing and annotation.</title>
        <authorList>
            <consortium name="The Broad Institute Genomics Platform"/>
            <consortium name="The Broad Institute Genome Sequencing Center for Infectious Disease"/>
            <person name="Wu L."/>
            <person name="Ma J."/>
        </authorList>
    </citation>
    <scope>NUCLEOTIDE SEQUENCE [LARGE SCALE GENOMIC DNA]</scope>
    <source>
        <strain evidence="12">JCM 18401</strain>
    </source>
</reference>
<dbReference type="InterPro" id="IPR000209">
    <property type="entry name" value="Peptidase_S8/S53_dom"/>
</dbReference>
<proteinExistence type="inferred from homology"/>
<dbReference type="InterPro" id="IPR036852">
    <property type="entry name" value="Peptidase_S8/S53_dom_sf"/>
</dbReference>
<name>A0ABP9ED24_9GAMM</name>
<evidence type="ECO:0000313" key="12">
    <source>
        <dbReference type="Proteomes" id="UP001499988"/>
    </source>
</evidence>
<dbReference type="InterPro" id="IPR015500">
    <property type="entry name" value="Peptidase_S8_subtilisin-rel"/>
</dbReference>
<sequence length="1602" mass="171714">MGAQANSSSASATVHEGHRTFRAITLTPPTIESAPNSLYNNDNKRNLHVAPADPTEIFAPEQDLYGEHDYIVILEDHSVVVQQALTQTASATTSSANLQAVRTQALQQQSTWISQVQAKGIALNVKRQYALGINGLVAHMDQNAAMALAQQSGIRKIYRARTLELLSDNGPSFVGADQIWQGTAGGMAYQGDGVVVGIIDTGINTQHASFSANGIDNPLGDGVFLGDCVEDASLCNNKLIGVYSFDEITEAYADPVFQPEVPVWQTPDPLRPANGEDYNGHGSHVASTVAGNMLTDVPYQIPANEVTSNGTSTDLDIPQISGMAPNANVISYQVCYPGGAGDPFSGCPETALLAAIEQAIMDQVDVINFSIGGGESFPWEDAVELAFLSAREAGINVAAAAGNSGPYFFSTDHTSPWLTSVAATTHERVFSVPEKTVGSFSGGTTLPSSDEYSGNSISGAITAPVVYAGDYDNPNSDLAPELCAAPFPADTFSADKDGNPLSDAPIVLCYRGEVARLEKAVNVQAGGAGGLIHANMDWSGDSATLVDDPFVIPGIHISRRDGDQIKTWLADGSDHRASITAASPERLVDPANADFIADFSSRGPSWTNANYLVPNIAAPGVSVYAAWTNDQPFSTVPMTADYTAISGTSMASPHVAGGMALLAGLRPDWSPAEIQSAIMLTANQGVKRKIYENILDLDAPYYVGSGRMDVAAAANAGLVMDIPVDEYLAANPNNGGYVNRLNTPNMVEMECRKQCSWLRTVKATTSGSWTSEAAAWEGYEGATFTVSPAQFSLQAGESQVLEITATINEDIYSKSWEGESADNEYVHYFGTIALIADNGAIPVSTMQAIAGYNRGDAPVELNMTVGRDEGYSAINGIQLPAFNDFTAQFLGPVAPSIEQFHVAADTYWLNPFDDITDGAAYTSITIEEGTERFVAEVLKAEAYDYENLYIRQPTLIVGRSADGSGIPPVGIDAARPEILCISQHATEGNYCAFNTPAPGTYWIVVHNINDSWQHEGQIEIDLATAVITSDSQGMLSLTGPASHDGVSPLSLDFGWNWPDSQPGDVLYGAVNMGPSASAPAGFGFSGLRLERDVNDIHISQSQSTANAGDIIDFALDIRQNLEATDRELNINVTLPEGLTLIPDSVQYDDQLGALLNQEDGRFIISGVQPSSAEVERKYNVSTNFDNPQCMTPDLVEDWHGGYIDLHSMFGLQPWEEWMQGDANSVFNVPIDYLFYKPADIMLYGRPSTGTVQMTAAGLFNLADGEYYSWHYGMAIGMFQSAFAPLFNDAFETTYKRHWEDPQGLTIISLWEEDNPDLGDVAILEFDNLVDTSTGGQIDVQAILRSGLDFRPNHPELTFAYNNITGDMARGIIGTIGYAGAWDLWGEGGGSEGTFYDIFGLDNLDEVLQDDLVVCYDYDGPERTAMQLKFKVRVHEDASSTEQTVSLTHQFGSSSAVTESHSVAVSGNLQLATIADQTTDENMALAGIEVFYTDGNTYPNTIEVSGEHVTATVHGHESGATFDLMPDPDFHGQTEITVIVRDSVHSSDMASTSFMLTVNSDGVEPTPEPEPEPEPDSNSSSSGSFGGFALLLLAGFGLRRRTR</sequence>
<dbReference type="EMBL" id="BAABJZ010000007">
    <property type="protein sequence ID" value="GAA4875770.1"/>
    <property type="molecule type" value="Genomic_DNA"/>
</dbReference>
<keyword evidence="1 6" id="KW-0645">Protease</keyword>
<protein>
    <submittedName>
        <fullName evidence="11">S8 family serine peptidase</fullName>
    </submittedName>
</protein>
<feature type="active site" description="Charge relay system" evidence="6">
    <location>
        <position position="281"/>
    </location>
</feature>
<evidence type="ECO:0000256" key="6">
    <source>
        <dbReference type="PROSITE-ProRule" id="PRU01240"/>
    </source>
</evidence>
<feature type="domain" description="PA" evidence="10">
    <location>
        <begin position="462"/>
        <end position="565"/>
    </location>
</feature>
<gene>
    <name evidence="11" type="ORF">GCM10023333_06270</name>
</gene>
<evidence type="ECO:0000256" key="7">
    <source>
        <dbReference type="RuleBase" id="RU003355"/>
    </source>
</evidence>
<evidence type="ECO:0000256" key="8">
    <source>
        <dbReference type="SAM" id="MobiDB-lite"/>
    </source>
</evidence>
<dbReference type="Pfam" id="PF02225">
    <property type="entry name" value="PA"/>
    <property type="match status" value="1"/>
</dbReference>
<dbReference type="PROSITE" id="PS51892">
    <property type="entry name" value="SUBTILASE"/>
    <property type="match status" value="1"/>
</dbReference>
<dbReference type="NCBIfam" id="TIGR03501">
    <property type="entry name" value="GlyGly_CTERM"/>
    <property type="match status" value="1"/>
</dbReference>
<feature type="active site" description="Charge relay system" evidence="6">
    <location>
        <position position="200"/>
    </location>
</feature>
<accession>A0ABP9ED24</accession>
<dbReference type="PRINTS" id="PR00723">
    <property type="entry name" value="SUBTILISIN"/>
</dbReference>
<dbReference type="Gene3D" id="3.50.30.30">
    <property type="match status" value="1"/>
</dbReference>
<feature type="region of interest" description="Disordered" evidence="8">
    <location>
        <begin position="1558"/>
        <end position="1583"/>
    </location>
</feature>
<evidence type="ECO:0000256" key="3">
    <source>
        <dbReference type="ARBA" id="ARBA00022801"/>
    </source>
</evidence>
<dbReference type="InterPro" id="IPR034197">
    <property type="entry name" value="Peptidases_S8_3"/>
</dbReference>
<comment type="similarity">
    <text evidence="6 7">Belongs to the peptidase S8 family.</text>
</comment>
<dbReference type="SUPFAM" id="SSF52743">
    <property type="entry name" value="Subtilisin-like"/>
    <property type="match status" value="1"/>
</dbReference>
<evidence type="ECO:0000259" key="9">
    <source>
        <dbReference type="Pfam" id="PF00082"/>
    </source>
</evidence>
<dbReference type="PROSITE" id="PS00136">
    <property type="entry name" value="SUBTILASE_ASP"/>
    <property type="match status" value="1"/>
</dbReference>
<dbReference type="Gene3D" id="3.40.50.200">
    <property type="entry name" value="Peptidase S8/S53 domain"/>
    <property type="match status" value="1"/>
</dbReference>
<dbReference type="PROSITE" id="PS00137">
    <property type="entry name" value="SUBTILASE_HIS"/>
    <property type="match status" value="1"/>
</dbReference>
<organism evidence="11 12">
    <name type="scientific">Ferrimonas pelagia</name>
    <dbReference type="NCBI Taxonomy" id="1177826"/>
    <lineage>
        <taxon>Bacteria</taxon>
        <taxon>Pseudomonadati</taxon>
        <taxon>Pseudomonadota</taxon>
        <taxon>Gammaproteobacteria</taxon>
        <taxon>Alteromonadales</taxon>
        <taxon>Ferrimonadaceae</taxon>
        <taxon>Ferrimonas</taxon>
    </lineage>
</organism>
<dbReference type="PANTHER" id="PTHR10795">
    <property type="entry name" value="PROPROTEIN CONVERTASE SUBTILISIN/KEXIN"/>
    <property type="match status" value="1"/>
</dbReference>
<comment type="caution">
    <text evidence="11">The sequence shown here is derived from an EMBL/GenBank/DDBJ whole genome shotgun (WGS) entry which is preliminary data.</text>
</comment>
<dbReference type="Pfam" id="PF00082">
    <property type="entry name" value="Peptidase_S8"/>
    <property type="match status" value="1"/>
</dbReference>
<dbReference type="PROSITE" id="PS00138">
    <property type="entry name" value="SUBTILASE_SER"/>
    <property type="match status" value="1"/>
</dbReference>
<keyword evidence="4 6" id="KW-0720">Serine protease</keyword>
<dbReference type="InterPro" id="IPR020008">
    <property type="entry name" value="GlyGly_CTERM"/>
</dbReference>
<feature type="domain" description="Peptidase S8/S53" evidence="9">
    <location>
        <begin position="191"/>
        <end position="685"/>
    </location>
</feature>
<keyword evidence="2" id="KW-0732">Signal</keyword>
<dbReference type="Proteomes" id="UP001499988">
    <property type="component" value="Unassembled WGS sequence"/>
</dbReference>
<dbReference type="InterPro" id="IPR003137">
    <property type="entry name" value="PA_domain"/>
</dbReference>
<dbReference type="InterPro" id="IPR023828">
    <property type="entry name" value="Peptidase_S8_Ser-AS"/>
</dbReference>
<evidence type="ECO:0000313" key="11">
    <source>
        <dbReference type="EMBL" id="GAA4875770.1"/>
    </source>
</evidence>
<feature type="active site" description="Charge relay system" evidence="6">
    <location>
        <position position="649"/>
    </location>
</feature>
<keyword evidence="5" id="KW-0325">Glycoprotein</keyword>
<dbReference type="CDD" id="cd04852">
    <property type="entry name" value="Peptidases_S8_3"/>
    <property type="match status" value="1"/>
</dbReference>